<comment type="cofactor">
    <cofactor evidence="1">
        <name>pyridoxal 5'-phosphate</name>
        <dbReference type="ChEBI" id="CHEBI:597326"/>
    </cofactor>
</comment>
<keyword evidence="4" id="KW-0456">Lyase</keyword>
<evidence type="ECO:0000256" key="4">
    <source>
        <dbReference type="ARBA" id="ARBA00023239"/>
    </source>
</evidence>
<dbReference type="GO" id="GO:0003941">
    <property type="term" value="F:L-serine ammonia-lyase activity"/>
    <property type="evidence" value="ECO:0007669"/>
    <property type="project" value="TreeGrafter"/>
</dbReference>
<feature type="non-terminal residue" evidence="6">
    <location>
        <position position="1"/>
    </location>
</feature>
<dbReference type="FunFam" id="3.40.50.1100:FF:000005">
    <property type="entry name" value="Threonine dehydratase catabolic"/>
    <property type="match status" value="1"/>
</dbReference>
<dbReference type="GO" id="GO:0006567">
    <property type="term" value="P:L-threonine catabolic process"/>
    <property type="evidence" value="ECO:0007669"/>
    <property type="project" value="TreeGrafter"/>
</dbReference>
<name>X0RI37_9ZZZZ</name>
<accession>X0RI37</accession>
<evidence type="ECO:0000259" key="5">
    <source>
        <dbReference type="Pfam" id="PF00291"/>
    </source>
</evidence>
<dbReference type="Gene3D" id="3.40.50.1100">
    <property type="match status" value="2"/>
</dbReference>
<dbReference type="GO" id="GO:0006565">
    <property type="term" value="P:L-serine catabolic process"/>
    <property type="evidence" value="ECO:0007669"/>
    <property type="project" value="TreeGrafter"/>
</dbReference>
<evidence type="ECO:0000256" key="3">
    <source>
        <dbReference type="ARBA" id="ARBA00022898"/>
    </source>
</evidence>
<gene>
    <name evidence="6" type="ORF">S01H1_07346</name>
</gene>
<protein>
    <recommendedName>
        <fullName evidence="5">Tryptophan synthase beta chain-like PALP domain-containing protein</fullName>
    </recommendedName>
</protein>
<feature type="domain" description="Tryptophan synthase beta chain-like PALP" evidence="5">
    <location>
        <begin position="2"/>
        <end position="293"/>
    </location>
</feature>
<dbReference type="GO" id="GO:0009097">
    <property type="term" value="P:isoleucine biosynthetic process"/>
    <property type="evidence" value="ECO:0007669"/>
    <property type="project" value="TreeGrafter"/>
</dbReference>
<dbReference type="CDD" id="cd01562">
    <property type="entry name" value="Thr-dehyd"/>
    <property type="match status" value="1"/>
</dbReference>
<sequence>RISNNIYRTPLLQSKTLSEKFGLEVYLKLECWQICGCFKVRGALNLVSTLSIEERNKGLITASSGNHGTALSYAASLFGKPPVTIFIPDTAEPVKINKIKSYGAQVVFAGENYTKALQKALTFEKESGGTYAHSHGDPLVISGQGTIGMEIMKDLPDVENILIPVGGGGLLSGVATAAKTISSKVKIYGIETEAAPGAYNSFKNNKLDEDVEILPSLADGLLGTLTPLTFEIAKKYTENIVVVSEESIKQAMCAFQKAEQLMIEGSASVGLAAILSGKVKLKRNSKCVLVLTGRNISAEKYNEVINEKH</sequence>
<dbReference type="GO" id="GO:0004794">
    <property type="term" value="F:threonine deaminase activity"/>
    <property type="evidence" value="ECO:0007669"/>
    <property type="project" value="TreeGrafter"/>
</dbReference>
<dbReference type="Pfam" id="PF00291">
    <property type="entry name" value="PALP"/>
    <property type="match status" value="1"/>
</dbReference>
<dbReference type="EMBL" id="BARS01003790">
    <property type="protein sequence ID" value="GAF68484.1"/>
    <property type="molecule type" value="Genomic_DNA"/>
</dbReference>
<dbReference type="AlphaFoldDB" id="X0RI37"/>
<dbReference type="PANTHER" id="PTHR48078:SF6">
    <property type="entry name" value="L-THREONINE DEHYDRATASE CATABOLIC TDCB"/>
    <property type="match status" value="1"/>
</dbReference>
<dbReference type="SUPFAM" id="SSF53686">
    <property type="entry name" value="Tryptophan synthase beta subunit-like PLP-dependent enzymes"/>
    <property type="match status" value="1"/>
</dbReference>
<evidence type="ECO:0000256" key="1">
    <source>
        <dbReference type="ARBA" id="ARBA00001933"/>
    </source>
</evidence>
<evidence type="ECO:0000256" key="2">
    <source>
        <dbReference type="ARBA" id="ARBA00010869"/>
    </source>
</evidence>
<proteinExistence type="inferred from homology"/>
<evidence type="ECO:0000313" key="6">
    <source>
        <dbReference type="EMBL" id="GAF68484.1"/>
    </source>
</evidence>
<keyword evidence="3" id="KW-0663">Pyridoxal phosphate</keyword>
<dbReference type="InterPro" id="IPR050147">
    <property type="entry name" value="Ser/Thr_Dehydratase"/>
</dbReference>
<dbReference type="PANTHER" id="PTHR48078">
    <property type="entry name" value="THREONINE DEHYDRATASE, MITOCHONDRIAL-RELATED"/>
    <property type="match status" value="1"/>
</dbReference>
<organism evidence="6">
    <name type="scientific">marine sediment metagenome</name>
    <dbReference type="NCBI Taxonomy" id="412755"/>
    <lineage>
        <taxon>unclassified sequences</taxon>
        <taxon>metagenomes</taxon>
        <taxon>ecological metagenomes</taxon>
    </lineage>
</organism>
<comment type="caution">
    <text evidence="6">The sequence shown here is derived from an EMBL/GenBank/DDBJ whole genome shotgun (WGS) entry which is preliminary data.</text>
</comment>
<dbReference type="InterPro" id="IPR001926">
    <property type="entry name" value="TrpB-like_PALP"/>
</dbReference>
<comment type="similarity">
    <text evidence="2">Belongs to the serine/threonine dehydratase family.</text>
</comment>
<reference evidence="6" key="1">
    <citation type="journal article" date="2014" name="Front. Microbiol.">
        <title>High frequency of phylogenetically diverse reductive dehalogenase-homologous genes in deep subseafloor sedimentary metagenomes.</title>
        <authorList>
            <person name="Kawai M."/>
            <person name="Futagami T."/>
            <person name="Toyoda A."/>
            <person name="Takaki Y."/>
            <person name="Nishi S."/>
            <person name="Hori S."/>
            <person name="Arai W."/>
            <person name="Tsubouchi T."/>
            <person name="Morono Y."/>
            <person name="Uchiyama I."/>
            <person name="Ito T."/>
            <person name="Fujiyama A."/>
            <person name="Inagaki F."/>
            <person name="Takami H."/>
        </authorList>
    </citation>
    <scope>NUCLEOTIDE SEQUENCE</scope>
    <source>
        <strain evidence="6">Expedition CK06-06</strain>
    </source>
</reference>
<dbReference type="InterPro" id="IPR036052">
    <property type="entry name" value="TrpB-like_PALP_sf"/>
</dbReference>